<proteinExistence type="predicted"/>
<protein>
    <submittedName>
        <fullName evidence="3">DNA-binding protein</fullName>
    </submittedName>
</protein>
<feature type="coiled-coil region" evidence="1">
    <location>
        <begin position="102"/>
        <end position="341"/>
    </location>
</feature>
<dbReference type="EMBL" id="JAHSPR010000005">
    <property type="protein sequence ID" value="MBV4397282.1"/>
    <property type="molecule type" value="Genomic_DNA"/>
</dbReference>
<keyword evidence="4" id="KW-1185">Reference proteome</keyword>
<dbReference type="GO" id="GO:0003677">
    <property type="term" value="F:DNA binding"/>
    <property type="evidence" value="ECO:0007669"/>
    <property type="project" value="UniProtKB-KW"/>
</dbReference>
<keyword evidence="3" id="KW-0238">DNA-binding</keyword>
<accession>A0ABS6NNR5</accession>
<evidence type="ECO:0000256" key="1">
    <source>
        <dbReference type="SAM" id="Coils"/>
    </source>
</evidence>
<dbReference type="Pfam" id="PF11740">
    <property type="entry name" value="KfrA_N"/>
    <property type="match status" value="1"/>
</dbReference>
<reference evidence="3 4" key="1">
    <citation type="submission" date="2021-06" db="EMBL/GenBank/DDBJ databases">
        <authorList>
            <person name="Lu T."/>
            <person name="Wang Q."/>
            <person name="Han X."/>
        </authorList>
    </citation>
    <scope>NUCLEOTIDE SEQUENCE [LARGE SCALE GENOMIC DNA]</scope>
    <source>
        <strain evidence="3 4">LAM0050</strain>
    </source>
</reference>
<sequence length="357" mass="41429">MMQLKSSGRGIQQEDVWKAADELLLEGQRPTIERIRLRIGRGSPNTISPMLENWFAILGKRINGTSFNQKNTITAPEPVEQTIRHVWALALEQATIIAKNSVKNQQEENERAKQILDDEKKAFEHSKQLHEAALKEQKKLLATMAAQLQDTKNILAQRNREYESLNNEAGRLKIQIADLLVENKAQQEAAEQVLENANQQHIKEREGLETRFRSLELRSVSEIDRARQETKLVQQKLEQSLKTQKQNEQALKNQLEEAHEKYRQLSQLNETVRLKMQAVQDEYHVLVTQFEQYKSQNEQRFELLKKENETLTNALAQQQQNLELQKEMAQLLEKINALALTEKDHEKDKSDKSSLNK</sequence>
<dbReference type="Proteomes" id="UP000722165">
    <property type="component" value="Unassembled WGS sequence"/>
</dbReference>
<name>A0ABS6NNR5_9BURK</name>
<evidence type="ECO:0000313" key="4">
    <source>
        <dbReference type="Proteomes" id="UP000722165"/>
    </source>
</evidence>
<gene>
    <name evidence="3" type="ORF">KU392_08475</name>
</gene>
<evidence type="ECO:0000313" key="3">
    <source>
        <dbReference type="EMBL" id="MBV4397282.1"/>
    </source>
</evidence>
<comment type="caution">
    <text evidence="3">The sequence shown here is derived from an EMBL/GenBank/DDBJ whole genome shotgun (WGS) entry which is preliminary data.</text>
</comment>
<keyword evidence="1" id="KW-0175">Coiled coil</keyword>
<dbReference type="InterPro" id="IPR021104">
    <property type="entry name" value="KfrA_DNA-bd_N"/>
</dbReference>
<dbReference type="RefSeq" id="WP_217735074.1">
    <property type="nucleotide sequence ID" value="NZ_JAHSPR010000005.1"/>
</dbReference>
<feature type="domain" description="KfrA N-terminal DNA-binding" evidence="2">
    <location>
        <begin position="12"/>
        <end position="122"/>
    </location>
</feature>
<evidence type="ECO:0000259" key="2">
    <source>
        <dbReference type="Pfam" id="PF11740"/>
    </source>
</evidence>
<organism evidence="3 4">
    <name type="scientific">Advenella alkanexedens</name>
    <dbReference type="NCBI Taxonomy" id="1481665"/>
    <lineage>
        <taxon>Bacteria</taxon>
        <taxon>Pseudomonadati</taxon>
        <taxon>Pseudomonadota</taxon>
        <taxon>Betaproteobacteria</taxon>
        <taxon>Burkholderiales</taxon>
        <taxon>Alcaligenaceae</taxon>
    </lineage>
</organism>